<organism evidence="1 2">
    <name type="scientific">Holotrichia oblita</name>
    <name type="common">Chafer beetle</name>
    <dbReference type="NCBI Taxonomy" id="644536"/>
    <lineage>
        <taxon>Eukaryota</taxon>
        <taxon>Metazoa</taxon>
        <taxon>Ecdysozoa</taxon>
        <taxon>Arthropoda</taxon>
        <taxon>Hexapoda</taxon>
        <taxon>Insecta</taxon>
        <taxon>Pterygota</taxon>
        <taxon>Neoptera</taxon>
        <taxon>Endopterygota</taxon>
        <taxon>Coleoptera</taxon>
        <taxon>Polyphaga</taxon>
        <taxon>Scarabaeiformia</taxon>
        <taxon>Scarabaeidae</taxon>
        <taxon>Melolonthinae</taxon>
        <taxon>Holotrichia</taxon>
    </lineage>
</organism>
<sequence length="1072" mass="122775">MEVEADVGTEQIGETSESLFSTIDILLIIVLLAGGAWYLLRNRKKQAEPPAKSYTIQPTSIPLQSSTDNSFIKKLKSSGRSLVVFYGSQTGTGEEFAGRLAKEGLRFGMKGMVADPEECDMEELVNLKQIPKSLAVFCMATYGEGDPTDNAMEFYEWLQNGDADLNGLNYAIFGLGNKTYEHYNAVAKYIDKRLEELGATRVYEMGLGDDDANIEDDFITWKDGFWPAVCEFFGIESTGEDVSMRQYKLEEFKDDVPDRVFTGEMARLHSLKTQRPPYDAKNPFLAKVSINRELHKGSSDRSCMHIEFDIEGSKMRYEAGDHVAVYPINNPEYVEKIGKLTNKDLDTIFTLVNIDEESSKKHPFPCPCTYRTALSHYVDITMNPRTHVLKELSEYASDPAEKEKLKLMASTTPEGKALYQQWVITDNRNIVHILEDMPSCKPDLDHLCELLPRLQPRYYSISSSPKLYPNTVHITAVLVEYTTPTKRLNKGVATTWLKEKKPIAEGECPTVPIFIRKSQFRLPQKAQTPIIMVGPGTGLAPFRGFIQERSVSKKDGHTMGDTIMYFGCRKKDEDYIYEEELSKYVNDGVITLYTAFSRDQAQKVYVHHLMEQNADEIHKIIVEENGHLYICGNRLENMVDLNDLIINYPGRQLQINLLYNLFGYEDEPVPDTVFIHGCSGTGKSAVVVDTLKACNIHCASVNLIECYTSKILFETILNKLTRHVIDPIRGQPHAKCDNMMEFIFNLQKYVSENDISRSAIILDKAERLRHMDGNLLPGFLRLRELCDLVTPFSVIFISELPFQKYYFRGNIVEPLKIYFPQYNMKEFIEILALDYDDSINSIQNNCNKSLEIDLDFYRNYLHVFLSVFYRNCRDLNELRYMSRINFLNYCQPIIRGNCDVNNLYLRISTKSDETKTNRTVIFSSKNLAHTLELPFYAKYLLIASYLASYNSPKDDKRLFMKYHGRKRKTMKDVKEKSKVSEQLRTNLGPKTFGFNRLIAIFYAIMDEKIDFNSSLLAQLSSLVELQLLTASSEGCNLNGQKYKCSVGFDVIQNISTMVEFNIRKYLSDFSHM</sequence>
<reference evidence="1" key="1">
    <citation type="submission" date="2022-04" db="EMBL/GenBank/DDBJ databases">
        <title>Chromosome-scale genome assembly of Holotrichia oblita Faldermann.</title>
        <authorList>
            <person name="Rongchong L."/>
        </authorList>
    </citation>
    <scope>NUCLEOTIDE SEQUENCE</scope>
    <source>
        <strain evidence="1">81SQS9</strain>
    </source>
</reference>
<accession>A0ACB9T234</accession>
<proteinExistence type="predicted"/>
<gene>
    <name evidence="1" type="ORF">MML48_5g00021168</name>
</gene>
<dbReference type="Proteomes" id="UP001056778">
    <property type="component" value="Chromosome 5"/>
</dbReference>
<name>A0ACB9T234_HOLOL</name>
<keyword evidence="2" id="KW-1185">Reference proteome</keyword>
<dbReference type="EMBL" id="CM043019">
    <property type="protein sequence ID" value="KAI4460871.1"/>
    <property type="molecule type" value="Genomic_DNA"/>
</dbReference>
<evidence type="ECO:0000313" key="1">
    <source>
        <dbReference type="EMBL" id="KAI4460871.1"/>
    </source>
</evidence>
<comment type="caution">
    <text evidence="1">The sequence shown here is derived from an EMBL/GenBank/DDBJ whole genome shotgun (WGS) entry which is preliminary data.</text>
</comment>
<protein>
    <submittedName>
        <fullName evidence="1">Nitric oxide synthase-related</fullName>
    </submittedName>
</protein>
<evidence type="ECO:0000313" key="2">
    <source>
        <dbReference type="Proteomes" id="UP001056778"/>
    </source>
</evidence>